<accession>A0A9N9HRX6</accession>
<gene>
    <name evidence="5" type="ORF">AGERDE_LOCUS13589</name>
</gene>
<dbReference type="Proteomes" id="UP000789831">
    <property type="component" value="Unassembled WGS sequence"/>
</dbReference>
<dbReference type="GO" id="GO:0020037">
    <property type="term" value="F:heme binding"/>
    <property type="evidence" value="ECO:0007669"/>
    <property type="project" value="InterPro"/>
</dbReference>
<evidence type="ECO:0000313" key="5">
    <source>
        <dbReference type="EMBL" id="CAG8702696.1"/>
    </source>
</evidence>
<dbReference type="AlphaFoldDB" id="A0A9N9HRX6"/>
<keyword evidence="4" id="KW-0408">Iron</keyword>
<evidence type="ECO:0000256" key="2">
    <source>
        <dbReference type="ARBA" id="ARBA00022723"/>
    </source>
</evidence>
<keyword evidence="3" id="KW-0560">Oxidoreductase</keyword>
<dbReference type="GO" id="GO:0004497">
    <property type="term" value="F:monooxygenase activity"/>
    <property type="evidence" value="ECO:0007669"/>
    <property type="project" value="InterPro"/>
</dbReference>
<feature type="non-terminal residue" evidence="5">
    <location>
        <position position="115"/>
    </location>
</feature>
<dbReference type="OrthoDB" id="1470350at2759"/>
<sequence>NLGTLTDLENTPLFSTAFDYTLAVIEKRVLNSLWPILEKFNEQGRKNREYCKVLDDFAFNIIQHRRREPLKNDIPTDILHLFMDARHDNGEELNDKELRDIILNLIIAGRDSTAN</sequence>
<dbReference type="Pfam" id="PF00067">
    <property type="entry name" value="p450"/>
    <property type="match status" value="1"/>
</dbReference>
<name>A0A9N9HRX6_9GLOM</name>
<keyword evidence="6" id="KW-1185">Reference proteome</keyword>
<reference evidence="5" key="1">
    <citation type="submission" date="2021-06" db="EMBL/GenBank/DDBJ databases">
        <authorList>
            <person name="Kallberg Y."/>
            <person name="Tangrot J."/>
            <person name="Rosling A."/>
        </authorList>
    </citation>
    <scope>NUCLEOTIDE SEQUENCE</scope>
    <source>
        <strain evidence="5">MT106</strain>
    </source>
</reference>
<dbReference type="PANTHER" id="PTHR24296">
    <property type="entry name" value="CYTOCHROME P450"/>
    <property type="match status" value="1"/>
</dbReference>
<dbReference type="InterPro" id="IPR001128">
    <property type="entry name" value="Cyt_P450"/>
</dbReference>
<dbReference type="GO" id="GO:0005506">
    <property type="term" value="F:iron ion binding"/>
    <property type="evidence" value="ECO:0007669"/>
    <property type="project" value="InterPro"/>
</dbReference>
<evidence type="ECO:0000313" key="6">
    <source>
        <dbReference type="Proteomes" id="UP000789831"/>
    </source>
</evidence>
<evidence type="ECO:0000256" key="1">
    <source>
        <dbReference type="ARBA" id="ARBA00010617"/>
    </source>
</evidence>
<protein>
    <submittedName>
        <fullName evidence="5">1174_t:CDS:1</fullName>
    </submittedName>
</protein>
<organism evidence="5 6">
    <name type="scientific">Ambispora gerdemannii</name>
    <dbReference type="NCBI Taxonomy" id="144530"/>
    <lineage>
        <taxon>Eukaryota</taxon>
        <taxon>Fungi</taxon>
        <taxon>Fungi incertae sedis</taxon>
        <taxon>Mucoromycota</taxon>
        <taxon>Glomeromycotina</taxon>
        <taxon>Glomeromycetes</taxon>
        <taxon>Archaeosporales</taxon>
        <taxon>Ambisporaceae</taxon>
        <taxon>Ambispora</taxon>
    </lineage>
</organism>
<evidence type="ECO:0000256" key="3">
    <source>
        <dbReference type="ARBA" id="ARBA00023002"/>
    </source>
</evidence>
<dbReference type="SUPFAM" id="SSF48264">
    <property type="entry name" value="Cytochrome P450"/>
    <property type="match status" value="1"/>
</dbReference>
<dbReference type="EMBL" id="CAJVPL010018675">
    <property type="protein sequence ID" value="CAG8702696.1"/>
    <property type="molecule type" value="Genomic_DNA"/>
</dbReference>
<keyword evidence="2" id="KW-0479">Metal-binding</keyword>
<dbReference type="Gene3D" id="1.10.630.10">
    <property type="entry name" value="Cytochrome P450"/>
    <property type="match status" value="1"/>
</dbReference>
<comment type="similarity">
    <text evidence="1">Belongs to the cytochrome P450 family.</text>
</comment>
<proteinExistence type="inferred from homology"/>
<feature type="non-terminal residue" evidence="5">
    <location>
        <position position="1"/>
    </location>
</feature>
<comment type="caution">
    <text evidence="5">The sequence shown here is derived from an EMBL/GenBank/DDBJ whole genome shotgun (WGS) entry which is preliminary data.</text>
</comment>
<evidence type="ECO:0000256" key="4">
    <source>
        <dbReference type="ARBA" id="ARBA00023004"/>
    </source>
</evidence>
<dbReference type="InterPro" id="IPR036396">
    <property type="entry name" value="Cyt_P450_sf"/>
</dbReference>
<dbReference type="GO" id="GO:0016705">
    <property type="term" value="F:oxidoreductase activity, acting on paired donors, with incorporation or reduction of molecular oxygen"/>
    <property type="evidence" value="ECO:0007669"/>
    <property type="project" value="InterPro"/>
</dbReference>